<dbReference type="EMBL" id="QGKV02000299">
    <property type="protein sequence ID" value="KAF3592873.1"/>
    <property type="molecule type" value="Genomic_DNA"/>
</dbReference>
<evidence type="ECO:0000256" key="2">
    <source>
        <dbReference type="SAM" id="MobiDB-lite"/>
    </source>
</evidence>
<gene>
    <name evidence="3" type="ORF">DY000_02023048</name>
</gene>
<proteinExistence type="predicted"/>
<accession>A0ABQ7E6N3</accession>
<evidence type="ECO:0000313" key="3">
    <source>
        <dbReference type="EMBL" id="KAF3592873.1"/>
    </source>
</evidence>
<feature type="region of interest" description="Disordered" evidence="2">
    <location>
        <begin position="1"/>
        <end position="28"/>
    </location>
</feature>
<feature type="compositionally biased region" description="Polar residues" evidence="2">
    <location>
        <begin position="66"/>
        <end position="76"/>
    </location>
</feature>
<feature type="region of interest" description="Disordered" evidence="2">
    <location>
        <begin position="46"/>
        <end position="85"/>
    </location>
</feature>
<feature type="compositionally biased region" description="Basic and acidic residues" evidence="2">
    <location>
        <begin position="46"/>
        <end position="55"/>
    </location>
</feature>
<evidence type="ECO:0000256" key="1">
    <source>
        <dbReference type="SAM" id="Coils"/>
    </source>
</evidence>
<sequence length="361" mass="38836">MSSSPSEKKSSDVEMGEANSALPTPAMHEATPTFIAGFLSFKERLSRHSAEKEGGRIQPEVPAILSSPTMSTSAGGNKSPGDATPLAESAMVPVQVPEVSAQPSGSSTTRVQAPKEEKATELMPPPLDRNEIVLGLPASSAAPLTKSCKRTGAATETIKKRRCTAGVEGEPSGPLSQHRTKFVSLIDGKLSDCGSEIETALAAELSQLEVRVSDLERDLGKSVSALFKLKKEKKSKASEVRRVQREIQNREESRTVVSRDDFHARLTRMAVLFDSLMAVHEKDLALASGGFDFRFDLFLLKYLNFVLNLSLLVFSVLSEIMECSKVRAVYKKYSKIENGGVALVSPAKSLLGSAAADSKKP</sequence>
<feature type="compositionally biased region" description="Basic and acidic residues" evidence="2">
    <location>
        <begin position="1"/>
        <end position="12"/>
    </location>
</feature>
<protein>
    <recommendedName>
        <fullName evidence="5">DUF632 domain-containing protein</fullName>
    </recommendedName>
</protein>
<evidence type="ECO:0000313" key="4">
    <source>
        <dbReference type="Proteomes" id="UP000266723"/>
    </source>
</evidence>
<feature type="coiled-coil region" evidence="1">
    <location>
        <begin position="198"/>
        <end position="246"/>
    </location>
</feature>
<dbReference type="Proteomes" id="UP000266723">
    <property type="component" value="Unassembled WGS sequence"/>
</dbReference>
<organism evidence="3 4">
    <name type="scientific">Brassica cretica</name>
    <name type="common">Mustard</name>
    <dbReference type="NCBI Taxonomy" id="69181"/>
    <lineage>
        <taxon>Eukaryota</taxon>
        <taxon>Viridiplantae</taxon>
        <taxon>Streptophyta</taxon>
        <taxon>Embryophyta</taxon>
        <taxon>Tracheophyta</taxon>
        <taxon>Spermatophyta</taxon>
        <taxon>Magnoliopsida</taxon>
        <taxon>eudicotyledons</taxon>
        <taxon>Gunneridae</taxon>
        <taxon>Pentapetalae</taxon>
        <taxon>rosids</taxon>
        <taxon>malvids</taxon>
        <taxon>Brassicales</taxon>
        <taxon>Brassicaceae</taxon>
        <taxon>Brassiceae</taxon>
        <taxon>Brassica</taxon>
    </lineage>
</organism>
<feature type="region of interest" description="Disordered" evidence="2">
    <location>
        <begin position="98"/>
        <end position="123"/>
    </location>
</feature>
<keyword evidence="1" id="KW-0175">Coiled coil</keyword>
<name>A0ABQ7E6N3_BRACR</name>
<comment type="caution">
    <text evidence="3">The sequence shown here is derived from an EMBL/GenBank/DDBJ whole genome shotgun (WGS) entry which is preliminary data.</text>
</comment>
<reference evidence="3 4" key="1">
    <citation type="journal article" date="2020" name="BMC Genomics">
        <title>Intraspecific diversification of the crop wild relative Brassica cretica Lam. using demographic model selection.</title>
        <authorList>
            <person name="Kioukis A."/>
            <person name="Michalopoulou V.A."/>
            <person name="Briers L."/>
            <person name="Pirintsos S."/>
            <person name="Studholme D.J."/>
            <person name="Pavlidis P."/>
            <person name="Sarris P.F."/>
        </authorList>
    </citation>
    <scope>NUCLEOTIDE SEQUENCE [LARGE SCALE GENOMIC DNA]</scope>
    <source>
        <strain evidence="4">cv. PFS-1207/04</strain>
    </source>
</reference>
<evidence type="ECO:0008006" key="5">
    <source>
        <dbReference type="Google" id="ProtNLM"/>
    </source>
</evidence>
<keyword evidence="4" id="KW-1185">Reference proteome</keyword>
<feature type="compositionally biased region" description="Polar residues" evidence="2">
    <location>
        <begin position="101"/>
        <end position="111"/>
    </location>
</feature>